<dbReference type="EMBL" id="CP003098">
    <property type="protein sequence ID" value="AET32079.1"/>
    <property type="molecule type" value="Genomic_DNA"/>
</dbReference>
<keyword evidence="2" id="KW-1185">Reference proteome</keyword>
<dbReference type="HOGENOM" id="CLU_833190_0_0_2"/>
<evidence type="ECO:0000313" key="1">
    <source>
        <dbReference type="EMBL" id="AET32079.1"/>
    </source>
</evidence>
<organism evidence="1 2">
    <name type="scientific">Pyrobaculum ferrireducens</name>
    <dbReference type="NCBI Taxonomy" id="1104324"/>
    <lineage>
        <taxon>Archaea</taxon>
        <taxon>Thermoproteota</taxon>
        <taxon>Thermoprotei</taxon>
        <taxon>Thermoproteales</taxon>
        <taxon>Thermoproteaceae</taxon>
        <taxon>Pyrobaculum</taxon>
    </lineage>
</organism>
<sequence>MDILLVEARYQRAVFSGDEDVAVRDFQLRYGDRWQQLWEASSGAAEEDVKAAEDHAAELVELVSSRIDDLETASLYAKYGRNFSVEQELRLGMELLGRSQAVDALLRWGLVMHFSDEVVSTPPYLARLILELMQSGGAQVADLWSELEAHSRDPALMALFEGLLTGELDEDLHRTFYGPAPGELRIGRAAVYKADVGLVINPAYSPEEVLDVLLQLKKRRADALARALSLHGEYEFSSEYRCGAHYISLDGSAEKSGLVVLCPWLSYSRRLWKRARNIVLVVEGQRPPEMRPMRHGVIFVKGGEAEVVKPQTPSKLFDYIIDILYSAGFYVLEGEESAVF</sequence>
<dbReference type="KEGG" id="pyr:P186_0627"/>
<dbReference type="Proteomes" id="UP000005867">
    <property type="component" value="Chromosome"/>
</dbReference>
<evidence type="ECO:0000313" key="2">
    <source>
        <dbReference type="Proteomes" id="UP000005867"/>
    </source>
</evidence>
<dbReference type="RefSeq" id="WP_014287907.1">
    <property type="nucleotide sequence ID" value="NC_016645.1"/>
</dbReference>
<dbReference type="GeneID" id="11594893"/>
<dbReference type="eggNOG" id="arCOG05690">
    <property type="taxonomic scope" value="Archaea"/>
</dbReference>
<dbReference type="OrthoDB" id="28614at2157"/>
<accession>G7VHQ7</accession>
<proteinExistence type="predicted"/>
<name>G7VHQ7_9CREN</name>
<dbReference type="BioCyc" id="PSP1104324:GJSN-617-MONOMER"/>
<reference evidence="1 2" key="1">
    <citation type="journal article" date="2012" name="J. Bacteriol.">
        <title>Complete genome sequence of strain 1860, a crenarchaeon of the genus pyrobaculum able to grow with various electron acceptors.</title>
        <authorList>
            <person name="Mardanov A.V."/>
            <person name="Gumerov V.M."/>
            <person name="Slobodkina G.B."/>
            <person name="Beletsky A.V."/>
            <person name="Bonch-Osmolovskaya E.A."/>
            <person name="Ravin N.V."/>
            <person name="Skryabin K.G."/>
        </authorList>
    </citation>
    <scope>NUCLEOTIDE SEQUENCE [LARGE SCALE GENOMIC DNA]</scope>
    <source>
        <strain evidence="1 2">1860</strain>
    </source>
</reference>
<protein>
    <submittedName>
        <fullName evidence="1">Uncharacterized protein</fullName>
    </submittedName>
</protein>
<dbReference type="AlphaFoldDB" id="G7VHQ7"/>
<gene>
    <name evidence="1" type="ORF">P186_0627</name>
</gene>